<name>A0A9P7YTY6_9HELO</name>
<evidence type="ECO:0008006" key="4">
    <source>
        <dbReference type="Google" id="ProtNLM"/>
    </source>
</evidence>
<feature type="chain" id="PRO_5040276091" description="Secreted protein" evidence="1">
    <location>
        <begin position="21"/>
        <end position="111"/>
    </location>
</feature>
<proteinExistence type="predicted"/>
<sequence>MLHDAMSLFFFPSLFNCCTCLDFWEGVIWGPKFPFRLLVDSGGIDGSTPLVVHTASCGKTGCITILTVLYEIHLFPLSLSRRGHTRDGVLSGGFWMGVVGRLSKCRLFLDL</sequence>
<dbReference type="AlphaFoldDB" id="A0A9P7YTY6"/>
<comment type="caution">
    <text evidence="2">The sequence shown here is derived from an EMBL/GenBank/DDBJ whole genome shotgun (WGS) entry which is preliminary data.</text>
</comment>
<dbReference type="EMBL" id="MU251356">
    <property type="protein sequence ID" value="KAG9239725.1"/>
    <property type="molecule type" value="Genomic_DNA"/>
</dbReference>
<accession>A0A9P7YTY6</accession>
<evidence type="ECO:0000313" key="2">
    <source>
        <dbReference type="EMBL" id="KAG9239725.1"/>
    </source>
</evidence>
<reference evidence="2" key="1">
    <citation type="journal article" date="2021" name="IMA Fungus">
        <title>Genomic characterization of three marine fungi, including Emericellopsis atlantica sp. nov. with signatures of a generalist lifestyle and marine biomass degradation.</title>
        <authorList>
            <person name="Hagestad O.C."/>
            <person name="Hou L."/>
            <person name="Andersen J.H."/>
            <person name="Hansen E.H."/>
            <person name="Altermark B."/>
            <person name="Li C."/>
            <person name="Kuhnert E."/>
            <person name="Cox R.J."/>
            <person name="Crous P.W."/>
            <person name="Spatafora J.W."/>
            <person name="Lail K."/>
            <person name="Amirebrahimi M."/>
            <person name="Lipzen A."/>
            <person name="Pangilinan J."/>
            <person name="Andreopoulos W."/>
            <person name="Hayes R.D."/>
            <person name="Ng V."/>
            <person name="Grigoriev I.V."/>
            <person name="Jackson S.A."/>
            <person name="Sutton T.D.S."/>
            <person name="Dobson A.D.W."/>
            <person name="Rama T."/>
        </authorList>
    </citation>
    <scope>NUCLEOTIDE SEQUENCE</scope>
    <source>
        <strain evidence="2">TRa018bII</strain>
    </source>
</reference>
<keyword evidence="1" id="KW-0732">Signal</keyword>
<feature type="signal peptide" evidence="1">
    <location>
        <begin position="1"/>
        <end position="20"/>
    </location>
</feature>
<gene>
    <name evidence="2" type="ORF">BJ875DRAFT_1353</name>
</gene>
<protein>
    <recommendedName>
        <fullName evidence="4">Secreted protein</fullName>
    </recommendedName>
</protein>
<keyword evidence="3" id="KW-1185">Reference proteome</keyword>
<evidence type="ECO:0000256" key="1">
    <source>
        <dbReference type="SAM" id="SignalP"/>
    </source>
</evidence>
<organism evidence="2 3">
    <name type="scientific">Amylocarpus encephaloides</name>
    <dbReference type="NCBI Taxonomy" id="45428"/>
    <lineage>
        <taxon>Eukaryota</taxon>
        <taxon>Fungi</taxon>
        <taxon>Dikarya</taxon>
        <taxon>Ascomycota</taxon>
        <taxon>Pezizomycotina</taxon>
        <taxon>Leotiomycetes</taxon>
        <taxon>Helotiales</taxon>
        <taxon>Helotiales incertae sedis</taxon>
        <taxon>Amylocarpus</taxon>
    </lineage>
</organism>
<dbReference type="Proteomes" id="UP000824998">
    <property type="component" value="Unassembled WGS sequence"/>
</dbReference>
<evidence type="ECO:0000313" key="3">
    <source>
        <dbReference type="Proteomes" id="UP000824998"/>
    </source>
</evidence>